<protein>
    <submittedName>
        <fullName evidence="1">Uncharacterized protein</fullName>
    </submittedName>
</protein>
<dbReference type="EMBL" id="MN738840">
    <property type="protein sequence ID" value="QHT39275.1"/>
    <property type="molecule type" value="Genomic_DNA"/>
</dbReference>
<reference evidence="1" key="1">
    <citation type="journal article" date="2020" name="Nature">
        <title>Giant virus diversity and host interactions through global metagenomics.</title>
        <authorList>
            <person name="Schulz F."/>
            <person name="Roux S."/>
            <person name="Paez-Espino D."/>
            <person name="Jungbluth S."/>
            <person name="Walsh D.A."/>
            <person name="Denef V.J."/>
            <person name="McMahon K.D."/>
            <person name="Konstantinidis K.T."/>
            <person name="Eloe-Fadrosh E.A."/>
            <person name="Kyrpides N.C."/>
            <person name="Woyke T."/>
        </authorList>
    </citation>
    <scope>NUCLEOTIDE SEQUENCE</scope>
    <source>
        <strain evidence="1">GVMAG-S-ERX556126-94</strain>
    </source>
</reference>
<name>A0A6C0FLI5_9ZZZZ</name>
<evidence type="ECO:0000313" key="1">
    <source>
        <dbReference type="EMBL" id="QHT39275.1"/>
    </source>
</evidence>
<accession>A0A6C0FLI5</accession>
<dbReference type="AlphaFoldDB" id="A0A6C0FLI5"/>
<sequence length="96" mass="10974">MNRLTDFSFVEDISKAKFLSSNEYTKTGDKTECNPFSASNNMGNYFQQCSKDAQAALWGSNKPVPDKCELDPKKGIPCQNIWNNQTRRKGVVDYRR</sequence>
<organism evidence="1">
    <name type="scientific">viral metagenome</name>
    <dbReference type="NCBI Taxonomy" id="1070528"/>
    <lineage>
        <taxon>unclassified sequences</taxon>
        <taxon>metagenomes</taxon>
        <taxon>organismal metagenomes</taxon>
    </lineage>
</organism>
<proteinExistence type="predicted"/>